<reference evidence="1" key="2">
    <citation type="submission" date="2025-08" db="UniProtKB">
        <authorList>
            <consortium name="Ensembl"/>
        </authorList>
    </citation>
    <scope>IDENTIFICATION</scope>
    <source>
        <strain evidence="1">Boxer</strain>
    </source>
</reference>
<dbReference type="GeneTree" id="ENSGT00940000157224"/>
<gene>
    <name evidence="1" type="primary">LGALS3</name>
</gene>
<dbReference type="Ensembl" id="ENSCAFT00845026843.1">
    <property type="protein sequence ID" value="ENSCAFP00845021136.1"/>
    <property type="gene ID" value="ENSCAFG00845015017.1"/>
</dbReference>
<proteinExistence type="predicted"/>
<dbReference type="OrthoDB" id="8942303at2759"/>
<reference evidence="1" key="1">
    <citation type="submission" date="2020-03" db="EMBL/GenBank/DDBJ databases">
        <title>Long-read based genome assembly of a Labrador retriever dog.</title>
        <authorList>
            <person name="Eory L."/>
            <person name="Zhang W."/>
            <person name="Schoenebeck J."/>
        </authorList>
    </citation>
    <scope>NUCLEOTIDE SEQUENCE [LARGE SCALE GENOMIC DNA]</scope>
    <source>
        <strain evidence="1">Labrador retriever</strain>
    </source>
</reference>
<dbReference type="AlphaFoldDB" id="A0A8I3NQU0"/>
<dbReference type="Proteomes" id="UP000805418">
    <property type="component" value="Chromosome 8"/>
</dbReference>
<accession>A0A8I3NQU0</accession>
<keyword evidence="2" id="KW-1185">Reference proteome</keyword>
<protein>
    <submittedName>
        <fullName evidence="1">Galectin 3</fullName>
    </submittedName>
</protein>
<sequence>MMLYLGLETQTLKDGLVHGETSLLEQGATQGPPILVPTLARHLPAATLARHLPAATLARHHPAATLARHLPVATLARHLPAATLARRLLAPTLAPQHLLILAQQHQEPNPGNRVGLGPTRLLDNQALREPTLRLVPLASLLDH</sequence>
<evidence type="ECO:0000313" key="1">
    <source>
        <dbReference type="Ensembl" id="ENSCAFP00845021136.1"/>
    </source>
</evidence>
<reference evidence="1" key="3">
    <citation type="submission" date="2025-09" db="UniProtKB">
        <authorList>
            <consortium name="Ensembl"/>
        </authorList>
    </citation>
    <scope>IDENTIFICATION</scope>
    <source>
        <strain evidence="1">Boxer</strain>
    </source>
</reference>
<organism evidence="1 2">
    <name type="scientific">Canis lupus familiaris</name>
    <name type="common">Dog</name>
    <name type="synonym">Canis familiaris</name>
    <dbReference type="NCBI Taxonomy" id="9615"/>
    <lineage>
        <taxon>Eukaryota</taxon>
        <taxon>Metazoa</taxon>
        <taxon>Chordata</taxon>
        <taxon>Craniata</taxon>
        <taxon>Vertebrata</taxon>
        <taxon>Euteleostomi</taxon>
        <taxon>Mammalia</taxon>
        <taxon>Eutheria</taxon>
        <taxon>Laurasiatheria</taxon>
        <taxon>Carnivora</taxon>
        <taxon>Caniformia</taxon>
        <taxon>Canidae</taxon>
        <taxon>Canis</taxon>
    </lineage>
</organism>
<evidence type="ECO:0000313" key="2">
    <source>
        <dbReference type="Proteomes" id="UP000805418"/>
    </source>
</evidence>
<name>A0A8I3NQU0_CANLF</name>